<dbReference type="KEGG" id="cbw:RR42_s1404"/>
<protein>
    <submittedName>
        <fullName evidence="1">Uncharacterized protein</fullName>
    </submittedName>
</protein>
<name>A0A0C4YBN5_9BURK</name>
<organism evidence="1 2">
    <name type="scientific">Cupriavidus basilensis</name>
    <dbReference type="NCBI Taxonomy" id="68895"/>
    <lineage>
        <taxon>Bacteria</taxon>
        <taxon>Pseudomonadati</taxon>
        <taxon>Pseudomonadota</taxon>
        <taxon>Betaproteobacteria</taxon>
        <taxon>Burkholderiales</taxon>
        <taxon>Burkholderiaceae</taxon>
        <taxon>Cupriavidus</taxon>
    </lineage>
</organism>
<sequence length="48" mass="4996">MQQLAPMVYDKAGDLLKGQPTATEVAMHGLLGGLMLIGGAEPGEREAE</sequence>
<dbReference type="EMBL" id="CP010537">
    <property type="protein sequence ID" value="AJG22992.1"/>
    <property type="molecule type" value="Genomic_DNA"/>
</dbReference>
<keyword evidence="2" id="KW-1185">Reference proteome</keyword>
<accession>A0A0C4YBN5</accession>
<dbReference type="Proteomes" id="UP000031843">
    <property type="component" value="Chromosome secondary"/>
</dbReference>
<reference evidence="1 2" key="1">
    <citation type="journal article" date="2015" name="Genome Announc.">
        <title>Complete Genome Sequence of Cupriavidus basilensis 4G11, Isolated from the Oak Ridge Field Research Center Site.</title>
        <authorList>
            <person name="Ray J."/>
            <person name="Waters R.J."/>
            <person name="Skerker J.M."/>
            <person name="Kuehl J.V."/>
            <person name="Price M.N."/>
            <person name="Huang J."/>
            <person name="Chakraborty R."/>
            <person name="Arkin A.P."/>
            <person name="Deutschbauer A."/>
        </authorList>
    </citation>
    <scope>NUCLEOTIDE SEQUENCE [LARGE SCALE GENOMIC DNA]</scope>
    <source>
        <strain evidence="1">4G11</strain>
    </source>
</reference>
<dbReference type="AlphaFoldDB" id="A0A0C4YBN5"/>
<gene>
    <name evidence="1" type="ORF">RR42_s1404</name>
</gene>
<evidence type="ECO:0000313" key="1">
    <source>
        <dbReference type="EMBL" id="AJG22992.1"/>
    </source>
</evidence>
<proteinExistence type="predicted"/>
<evidence type="ECO:0000313" key="2">
    <source>
        <dbReference type="Proteomes" id="UP000031843"/>
    </source>
</evidence>